<accession>A0A1S8X668</accession>
<proteinExistence type="predicted"/>
<name>A0A1S8X668_OPIVI</name>
<reference evidence="1 2" key="1">
    <citation type="submission" date="2015-03" db="EMBL/GenBank/DDBJ databases">
        <title>Draft genome of the nematode, Opisthorchis viverrini.</title>
        <authorList>
            <person name="Mitreva M."/>
        </authorList>
    </citation>
    <scope>NUCLEOTIDE SEQUENCE [LARGE SCALE GENOMIC DNA]</scope>
    <source>
        <strain evidence="1">Khon Kaen</strain>
    </source>
</reference>
<organism evidence="1 2">
    <name type="scientific">Opisthorchis viverrini</name>
    <name type="common">Southeast Asian liver fluke</name>
    <dbReference type="NCBI Taxonomy" id="6198"/>
    <lineage>
        <taxon>Eukaryota</taxon>
        <taxon>Metazoa</taxon>
        <taxon>Spiralia</taxon>
        <taxon>Lophotrochozoa</taxon>
        <taxon>Platyhelminthes</taxon>
        <taxon>Trematoda</taxon>
        <taxon>Digenea</taxon>
        <taxon>Opisthorchiida</taxon>
        <taxon>Opisthorchiata</taxon>
        <taxon>Opisthorchiidae</taxon>
        <taxon>Opisthorchis</taxon>
    </lineage>
</organism>
<dbReference type="AlphaFoldDB" id="A0A1S8X668"/>
<evidence type="ECO:0000313" key="2">
    <source>
        <dbReference type="Proteomes" id="UP000243686"/>
    </source>
</evidence>
<dbReference type="Proteomes" id="UP000243686">
    <property type="component" value="Unassembled WGS sequence"/>
</dbReference>
<gene>
    <name evidence="1" type="ORF">X801_01862</name>
</gene>
<evidence type="ECO:0000313" key="1">
    <source>
        <dbReference type="EMBL" id="OON22239.1"/>
    </source>
</evidence>
<protein>
    <submittedName>
        <fullName evidence="1">Uncharacterized protein</fullName>
    </submittedName>
</protein>
<keyword evidence="2" id="KW-1185">Reference proteome</keyword>
<dbReference type="EMBL" id="KV891839">
    <property type="protein sequence ID" value="OON22239.1"/>
    <property type="molecule type" value="Genomic_DNA"/>
</dbReference>
<sequence length="127" mass="14524">MQSERKTAHPLEQSATESHSYSNIRCDDVAVCGHHASCGFELVVCVRNDQVYWYGSAARPQEQMKNAQRSPSVYFFAITCFGIQCLFTQKRRFTRDCDRFGSPVQQSIKIRADPKLSHINHHSERSA</sequence>